<dbReference type="GO" id="GO:0047334">
    <property type="term" value="F:diphosphate-fructose-6-phosphate 1-phosphotransferase activity"/>
    <property type="evidence" value="ECO:0007669"/>
    <property type="project" value="UniProtKB-EC"/>
</dbReference>
<feature type="domain" description="Phosphofructokinase" evidence="11">
    <location>
        <begin position="73"/>
        <end position="315"/>
    </location>
</feature>
<comment type="similarity">
    <text evidence="10">Belongs to the phosphofructokinase type A (PFKA) family. PPi-dependent PFK group II subfamily. Clade 'Long' sub-subfamily.</text>
</comment>
<keyword evidence="4 10" id="KW-0808">Transferase</keyword>
<feature type="binding site" description="in other chain" evidence="10">
    <location>
        <position position="311"/>
    </location>
    <ligand>
        <name>substrate</name>
        <note>ligand shared between dimeric partners</note>
    </ligand>
</feature>
<organism evidence="12 13">
    <name type="scientific">Borrelia turicatae (strain 91E135)</name>
    <dbReference type="NCBI Taxonomy" id="314724"/>
    <lineage>
        <taxon>Bacteria</taxon>
        <taxon>Pseudomonadati</taxon>
        <taxon>Spirochaetota</taxon>
        <taxon>Spirochaetia</taxon>
        <taxon>Spirochaetales</taxon>
        <taxon>Borreliaceae</taxon>
        <taxon>Borrelia</taxon>
    </lineage>
</organism>
<evidence type="ECO:0000259" key="11">
    <source>
        <dbReference type="Pfam" id="PF00365"/>
    </source>
</evidence>
<dbReference type="Gene3D" id="3.40.50.450">
    <property type="match status" value="1"/>
</dbReference>
<evidence type="ECO:0000256" key="10">
    <source>
        <dbReference type="HAMAP-Rule" id="MF_01980"/>
    </source>
</evidence>
<comment type="catalytic activity">
    <reaction evidence="9 10">
        <text>beta-D-fructose 6-phosphate + diphosphate = beta-D-fructose 1,6-bisphosphate + phosphate + H(+)</text>
        <dbReference type="Rhea" id="RHEA:13613"/>
        <dbReference type="ChEBI" id="CHEBI:15378"/>
        <dbReference type="ChEBI" id="CHEBI:32966"/>
        <dbReference type="ChEBI" id="CHEBI:33019"/>
        <dbReference type="ChEBI" id="CHEBI:43474"/>
        <dbReference type="ChEBI" id="CHEBI:57634"/>
        <dbReference type="EC" id="2.7.1.90"/>
    </reaction>
</comment>
<sequence>MVSVFQKERYKYIPKLPKILENDFQNISVVFGEKTEALGDRDALREIFKNTYGLPVVNFTQGSSNVDFTRVLNVGIILSGGPAPGGHNVVAGIFDAIKKSNPNSKIFGFKGGPSGLLEDKKIEITQELIDSYRNTGGFDIVSSGRTKIETDAQYEQALSVILKNNLNALIVIGGDDSNTNAALLAEFFKKKHHDIQVIGVPKTIDADLRNAHIQISFGFDSATKTYSEMIGNLCRDAMSTRKYWHFVKLMGRSASHVALECALKTHPNICIISEEILAKKKTLSELVRDITSVVVKRSLKGYDFGVVIVPEGVIEFIPEVKSLMIELCSIFDSNESEFKGLDVEDIRKIFISKLSGYMREVYVSLPLFIQIELVNSVLERDPHGNFNVSRVPTEKLFMEMVNVRLEELRKLGEYSGKFVPIDHFFGYEGRSVAPSNFDSDYCYSLGYNAAILVLNGLTGYMSSVKNLNKNATEWLAGGVPLTMMMNMEERYGVAKPVIKKALVDLKGAPFNEFVKNREEWAVNNLYVSPGPIQYFGVSELVDEVTLTLKLELEN</sequence>
<feature type="binding site" evidence="10">
    <location>
        <begin position="242"/>
        <end position="243"/>
    </location>
    <ligand>
        <name>substrate</name>
        <note>ligand shared between dimeric partners</note>
    </ligand>
</feature>
<feature type="site" description="Important for catalytic activity and substrate specificity; stabilizes the transition state when the phosphoryl donor is PPi; prevents ATP from binding by mimicking the alpha-phosphate group of ATP" evidence="10">
    <location>
        <position position="176"/>
    </location>
</feature>
<dbReference type="PANTHER" id="PTHR43650">
    <property type="entry name" value="PYROPHOSPHATE--FRUCTOSE 6-PHOSPHATE 1-PHOSPHOTRANSFERASE"/>
    <property type="match status" value="1"/>
</dbReference>
<keyword evidence="7 10" id="KW-0460">Magnesium</keyword>
<reference evidence="13" key="1">
    <citation type="submission" date="2004-12" db="EMBL/GenBank/DDBJ databases">
        <title>The genome sequence of Borrelia hermsii and Borrelia turicatae: comparative analysis of two agents of endemic N. America relapsing fever.</title>
        <authorList>
            <person name="Porcella S.F."/>
            <person name="Raffel S.J."/>
            <person name="Schrumpf M.E."/>
            <person name="Montgomery B."/>
            <person name="Smith T."/>
            <person name="Schwan T.G."/>
        </authorList>
    </citation>
    <scope>NUCLEOTIDE SEQUENCE [LARGE SCALE GENOMIC DNA]</scope>
    <source>
        <strain evidence="13">91E135</strain>
    </source>
</reference>
<name>A0ABF7PUK7_BORT9</name>
<evidence type="ECO:0000256" key="7">
    <source>
        <dbReference type="ARBA" id="ARBA00022842"/>
    </source>
</evidence>
<dbReference type="GO" id="GO:0046872">
    <property type="term" value="F:metal ion binding"/>
    <property type="evidence" value="ECO:0007669"/>
    <property type="project" value="UniProtKB-KW"/>
</dbReference>
<accession>A0ABF7PUK7</accession>
<comment type="cofactor">
    <cofactor evidence="1 10">
        <name>Mg(2+)</name>
        <dbReference type="ChEBI" id="CHEBI:18420"/>
    </cofactor>
</comment>
<comment type="subcellular location">
    <subcellularLocation>
        <location evidence="10">Cytoplasm</location>
    </subcellularLocation>
</comment>
<feature type="binding site" description="in other chain" evidence="10">
    <location>
        <begin position="203"/>
        <end position="205"/>
    </location>
    <ligand>
        <name>substrate</name>
        <note>ligand shared between dimeric partners</note>
    </ligand>
</feature>
<evidence type="ECO:0000256" key="2">
    <source>
        <dbReference type="ARBA" id="ARBA00003138"/>
    </source>
</evidence>
<dbReference type="PRINTS" id="PR00476">
    <property type="entry name" value="PHFRCTKINASE"/>
</dbReference>
<dbReference type="InterPro" id="IPR011183">
    <property type="entry name" value="PfpB_PPi_PFK"/>
</dbReference>
<protein>
    <recommendedName>
        <fullName evidence="10">Pyrophosphate--fructose 6-phosphate 1-phosphotransferase</fullName>
        <ecNumber evidence="10">2.7.1.90</ecNumber>
    </recommendedName>
    <alternativeName>
        <fullName evidence="10">6-phosphofructokinase, pyrophosphate dependent</fullName>
    </alternativeName>
    <alternativeName>
        <fullName evidence="10">PPi-dependent phosphofructokinase</fullName>
        <shortName evidence="10">PPi-PFK</shortName>
    </alternativeName>
    <alternativeName>
        <fullName evidence="10">Pyrophosphate-dependent 6-phosphofructose-1-kinase</fullName>
    </alternativeName>
</protein>
<dbReference type="PANTHER" id="PTHR43650:SF1">
    <property type="entry name" value="PYROPHOSPHATE--FRUCTOSE 6-PHOSPHATE 1-PHOSPHOTRANSFERASE SUBUNIT BETA 2"/>
    <property type="match status" value="1"/>
</dbReference>
<dbReference type="RefSeq" id="WP_011771984.1">
    <property type="nucleotide sequence ID" value="NC_008710.1"/>
</dbReference>
<feature type="site" description="Important for catalytic activity; stabilizes the transition state when the phosphoryl donor is PPi" evidence="10">
    <location>
        <position position="202"/>
    </location>
</feature>
<evidence type="ECO:0000256" key="1">
    <source>
        <dbReference type="ARBA" id="ARBA00001946"/>
    </source>
</evidence>
<evidence type="ECO:0000256" key="8">
    <source>
        <dbReference type="ARBA" id="ARBA00023152"/>
    </source>
</evidence>
<dbReference type="InterPro" id="IPR035966">
    <property type="entry name" value="PKF_sf"/>
</dbReference>
<evidence type="ECO:0000256" key="6">
    <source>
        <dbReference type="ARBA" id="ARBA00022777"/>
    </source>
</evidence>
<comment type="activity regulation">
    <text evidence="10">Non-allosteric.</text>
</comment>
<comment type="function">
    <text evidence="2 10">Catalyzes the phosphorylation of D-fructose 6-phosphate, the first committing step of glycolysis. Uses inorganic phosphate (PPi) as phosphoryl donor instead of ATP like common ATP-dependent phosphofructokinases (ATP-PFKs), which renders the reaction reversible, and can thus function both in glycolysis and gluconeogenesis. Consistently, PPi-PFK can replace the enzymes of both the forward (ATP-PFK) and reverse (fructose-bisphosphatase (FBPase)) reactions.</text>
</comment>
<proteinExistence type="inferred from homology"/>
<comment type="subunit">
    <text evidence="10">Homodimer.</text>
</comment>
<keyword evidence="13" id="KW-1185">Reference proteome</keyword>
<gene>
    <name evidence="10" type="primary">pfp</name>
    <name evidence="12" type="ordered locus">BT0020</name>
</gene>
<keyword evidence="3 10" id="KW-0963">Cytoplasm</keyword>
<dbReference type="Gene3D" id="3.40.50.460">
    <property type="entry name" value="Phosphofructokinase domain"/>
    <property type="match status" value="1"/>
</dbReference>
<dbReference type="NCBIfam" id="NF005482">
    <property type="entry name" value="PRK07085.1"/>
    <property type="match status" value="1"/>
</dbReference>
<dbReference type="EC" id="2.7.1.90" evidence="10"/>
<dbReference type="InterPro" id="IPR022953">
    <property type="entry name" value="ATP_PFK"/>
</dbReference>
<comment type="pathway">
    <text evidence="10">Carbohydrate degradation; glycolysis; D-glyceraldehyde 3-phosphate and glycerone phosphate from D-glucose: step 3/4.</text>
</comment>
<dbReference type="PIRSF" id="PIRSF005677">
    <property type="entry name" value="PPi_PFK_PfpB"/>
    <property type="match status" value="1"/>
</dbReference>
<dbReference type="Gene3D" id="1.10.10.480">
    <property type="entry name" value="Phosphofructokinase, domain 3"/>
    <property type="match status" value="1"/>
</dbReference>
<dbReference type="Proteomes" id="UP000001205">
    <property type="component" value="Chromosome"/>
</dbReference>
<dbReference type="AlphaFoldDB" id="A0ABF7PUK7"/>
<feature type="binding site" description="in other chain" evidence="10">
    <location>
        <begin position="250"/>
        <end position="252"/>
    </location>
    <ligand>
        <name>substrate</name>
        <note>ligand shared between dimeric partners</note>
    </ligand>
</feature>
<dbReference type="Pfam" id="PF00365">
    <property type="entry name" value="PFK"/>
    <property type="match status" value="1"/>
</dbReference>
<comment type="caution">
    <text evidence="10">Lacks conserved residue(s) required for the propagation of feature annotation.</text>
</comment>
<feature type="binding site" description="in other chain" evidence="10">
    <location>
        <begin position="427"/>
        <end position="430"/>
    </location>
    <ligand>
        <name>substrate</name>
        <note>ligand shared between dimeric partners</note>
    </ligand>
</feature>
<dbReference type="HAMAP" id="MF_01980">
    <property type="entry name" value="Phosphofructokinase_II_Long"/>
    <property type="match status" value="1"/>
</dbReference>
<dbReference type="NCBIfam" id="TIGR02477">
    <property type="entry name" value="PFKA_PPi"/>
    <property type="match status" value="1"/>
</dbReference>
<dbReference type="KEGG" id="btu:BT0020"/>
<evidence type="ECO:0000313" key="13">
    <source>
        <dbReference type="Proteomes" id="UP000001205"/>
    </source>
</evidence>
<dbReference type="GO" id="GO:0005737">
    <property type="term" value="C:cytoplasm"/>
    <property type="evidence" value="ECO:0007669"/>
    <property type="project" value="UniProtKB-SubCell"/>
</dbReference>
<keyword evidence="6 10" id="KW-0418">Kinase</keyword>
<evidence type="ECO:0000256" key="3">
    <source>
        <dbReference type="ARBA" id="ARBA00022490"/>
    </source>
</evidence>
<evidence type="ECO:0000256" key="9">
    <source>
        <dbReference type="ARBA" id="ARBA00048072"/>
    </source>
</evidence>
<keyword evidence="5 10" id="KW-0479">Metal-binding</keyword>
<dbReference type="GO" id="GO:0003872">
    <property type="term" value="F:6-phosphofructokinase activity"/>
    <property type="evidence" value="ECO:0007669"/>
    <property type="project" value="UniProtKB-UniRule"/>
</dbReference>
<dbReference type="EMBL" id="CP000049">
    <property type="protein sequence ID" value="AAX17365.1"/>
    <property type="molecule type" value="Genomic_DNA"/>
</dbReference>
<evidence type="ECO:0000313" key="12">
    <source>
        <dbReference type="EMBL" id="AAX17365.1"/>
    </source>
</evidence>
<dbReference type="SUPFAM" id="SSF53784">
    <property type="entry name" value="Phosphofructokinase"/>
    <property type="match status" value="1"/>
</dbReference>
<evidence type="ECO:0000256" key="4">
    <source>
        <dbReference type="ARBA" id="ARBA00022679"/>
    </source>
</evidence>
<feature type="binding site" evidence="10">
    <location>
        <position position="175"/>
    </location>
    <ligand>
        <name>Mg(2+)</name>
        <dbReference type="ChEBI" id="CHEBI:18420"/>
        <note>catalytic</note>
    </ligand>
</feature>
<evidence type="ECO:0000256" key="5">
    <source>
        <dbReference type="ARBA" id="ARBA00022723"/>
    </source>
</evidence>
<feature type="binding site" evidence="10">
    <location>
        <position position="81"/>
    </location>
    <ligand>
        <name>diphosphate</name>
        <dbReference type="ChEBI" id="CHEBI:33019"/>
    </ligand>
</feature>
<keyword evidence="8 10" id="KW-0324">Glycolysis</keyword>
<feature type="active site" description="Proton acceptor" evidence="10">
    <location>
        <position position="205"/>
    </location>
</feature>
<dbReference type="InterPro" id="IPR000023">
    <property type="entry name" value="Phosphofructokinase_dom"/>
</dbReference>